<organism evidence="1 3">
    <name type="scientific">Parascaris univalens</name>
    <name type="common">Nematode worm</name>
    <dbReference type="NCBI Taxonomy" id="6257"/>
    <lineage>
        <taxon>Eukaryota</taxon>
        <taxon>Metazoa</taxon>
        <taxon>Ecdysozoa</taxon>
        <taxon>Nematoda</taxon>
        <taxon>Chromadorea</taxon>
        <taxon>Rhabditida</taxon>
        <taxon>Spirurina</taxon>
        <taxon>Ascaridomorpha</taxon>
        <taxon>Ascaridoidea</taxon>
        <taxon>Ascarididae</taxon>
        <taxon>Parascaris</taxon>
    </lineage>
</organism>
<name>A0A915C8P5_PARUN</name>
<dbReference type="WBParaSite" id="PgR098_g005_t02">
    <property type="protein sequence ID" value="PgR098_g005_t02"/>
    <property type="gene ID" value="PgR098_g005"/>
</dbReference>
<reference evidence="2 3" key="1">
    <citation type="submission" date="2022-11" db="UniProtKB">
        <authorList>
            <consortium name="WormBaseParasite"/>
        </authorList>
    </citation>
    <scope>IDENTIFICATION</scope>
</reference>
<sequence>MSNLRSARVSHRRAVVKQTSDYHGVWIGSLRLEHRANHFSFWVRDDSTYKIILAKSQLSKKKTQFRRDYCTK</sequence>
<proteinExistence type="predicted"/>
<evidence type="ECO:0000313" key="3">
    <source>
        <dbReference type="WBParaSite" id="PgR098_g005_t02"/>
    </source>
</evidence>
<keyword evidence="1" id="KW-1185">Reference proteome</keyword>
<dbReference type="AlphaFoldDB" id="A0A915C8P5"/>
<evidence type="ECO:0000313" key="2">
    <source>
        <dbReference type="WBParaSite" id="PgR098_g005_t01"/>
    </source>
</evidence>
<dbReference type="Proteomes" id="UP000887569">
    <property type="component" value="Unplaced"/>
</dbReference>
<accession>A0A915C8P5</accession>
<evidence type="ECO:0000313" key="1">
    <source>
        <dbReference type="Proteomes" id="UP000887569"/>
    </source>
</evidence>
<dbReference type="WBParaSite" id="PgR098_g005_t01">
    <property type="protein sequence ID" value="PgR098_g005_t01"/>
    <property type="gene ID" value="PgR098_g005"/>
</dbReference>
<protein>
    <submittedName>
        <fullName evidence="2 3">Uncharacterized protein</fullName>
    </submittedName>
</protein>